<dbReference type="Proteomes" id="UP000596902">
    <property type="component" value="Unassembled WGS sequence"/>
</dbReference>
<feature type="domain" description="Glutaminase A N-terminal" evidence="2">
    <location>
        <begin position="25"/>
        <end position="235"/>
    </location>
</feature>
<dbReference type="PANTHER" id="PTHR31987">
    <property type="entry name" value="GLUTAMINASE A-RELATED"/>
    <property type="match status" value="1"/>
</dbReference>
<dbReference type="InterPro" id="IPR032514">
    <property type="entry name" value="GtaA_central"/>
</dbReference>
<evidence type="ECO:0000259" key="1">
    <source>
        <dbReference type="Pfam" id="PF16335"/>
    </source>
</evidence>
<evidence type="ECO:0000313" key="3">
    <source>
        <dbReference type="EMBL" id="KAF7678487.1"/>
    </source>
</evidence>
<sequence length="419" mass="47763">MGDSPSVNDLHEAIPLTVSYDSHYSKFTFDAGPVRVEARFFSRILPQDLCKSSVPLSYLEVAYITTDGTSHDVQLYSGVDNSWLAGGNSTMRWSMDYPGESFDDHKCPTKATGTPETLYHWEAEILDQVSWFERGLRNEPYWGKLHYISSPRHATEFSFANGLATTTRKQFVRDGVLDRAFDQDQPRRPDDRVPVFAYSYAFMTSQSGSVLYTIGTNQEPAVHYRTAIEDVELQPCKHYKGYTASAKEAKVWTMQLRHDAATYYAKDRAKDDSTEKEISDGKVNTVDVIHPALSFWLYANPELLRLLLKPIFEFQESGLYYERYAMHDIGRFYPDAIGYFSSSIPGEWGEEAMPVGESANMIIRAYSYFMATNSTEYLATHFDILKRWTVYTHIDETKDDFNDPIADNTNLAITIVSAT</sequence>
<feature type="domain" description="Glutaminase A central" evidence="1">
    <location>
        <begin position="269"/>
        <end position="414"/>
    </location>
</feature>
<protein>
    <submittedName>
        <fullName evidence="3">Uncharacterized protein</fullName>
    </submittedName>
</protein>
<dbReference type="InterPro" id="IPR052743">
    <property type="entry name" value="Glutaminase_GtaA"/>
</dbReference>
<evidence type="ECO:0000259" key="2">
    <source>
        <dbReference type="Pfam" id="PF17168"/>
    </source>
</evidence>
<dbReference type="EMBL" id="JAAABM010000004">
    <property type="protein sequence ID" value="KAF7678487.1"/>
    <property type="molecule type" value="Genomic_DNA"/>
</dbReference>
<dbReference type="RefSeq" id="XP_038788622.1">
    <property type="nucleotide sequence ID" value="XM_038928915.1"/>
</dbReference>
<dbReference type="PANTHER" id="PTHR31987:SF1">
    <property type="entry name" value="GLUTAMINASE A"/>
    <property type="match status" value="1"/>
</dbReference>
<comment type="caution">
    <text evidence="3">The sequence shown here is derived from an EMBL/GenBank/DDBJ whole genome shotgun (WGS) entry which is preliminary data.</text>
</comment>
<dbReference type="AlphaFoldDB" id="A0A8H7EJX6"/>
<organism evidence="3 4">
    <name type="scientific">Alternaria burnsii</name>
    <dbReference type="NCBI Taxonomy" id="1187904"/>
    <lineage>
        <taxon>Eukaryota</taxon>
        <taxon>Fungi</taxon>
        <taxon>Dikarya</taxon>
        <taxon>Ascomycota</taxon>
        <taxon>Pezizomycotina</taxon>
        <taxon>Dothideomycetes</taxon>
        <taxon>Pleosporomycetidae</taxon>
        <taxon>Pleosporales</taxon>
        <taxon>Pleosporineae</taxon>
        <taxon>Pleosporaceae</taxon>
        <taxon>Alternaria</taxon>
        <taxon>Alternaria sect. Alternaria</taxon>
    </lineage>
</organism>
<dbReference type="Pfam" id="PF17168">
    <property type="entry name" value="DUF5127"/>
    <property type="match status" value="1"/>
</dbReference>
<reference evidence="3" key="2">
    <citation type="submission" date="2020-08" db="EMBL/GenBank/DDBJ databases">
        <title>Draft Genome Sequence of Cumin Blight Pathogen Alternaria burnsii.</title>
        <authorList>
            <person name="Feng Z."/>
        </authorList>
    </citation>
    <scope>NUCLEOTIDE SEQUENCE</scope>
    <source>
        <strain evidence="3">CBS107.38</strain>
    </source>
</reference>
<name>A0A8H7EJX6_9PLEO</name>
<feature type="non-terminal residue" evidence="3">
    <location>
        <position position="1"/>
    </location>
</feature>
<accession>A0A8H7EJX6</accession>
<keyword evidence="4" id="KW-1185">Reference proteome</keyword>
<dbReference type="Pfam" id="PF16335">
    <property type="entry name" value="GtaA_6_Hairpin"/>
    <property type="match status" value="1"/>
</dbReference>
<proteinExistence type="predicted"/>
<reference evidence="3" key="1">
    <citation type="submission" date="2020-01" db="EMBL/GenBank/DDBJ databases">
        <authorList>
            <person name="Feng Z.H.Z."/>
        </authorList>
    </citation>
    <scope>NUCLEOTIDE SEQUENCE</scope>
    <source>
        <strain evidence="3">CBS107.38</strain>
    </source>
</reference>
<dbReference type="GeneID" id="62202093"/>
<gene>
    <name evidence="3" type="ORF">GT037_003868</name>
</gene>
<evidence type="ECO:0000313" key="4">
    <source>
        <dbReference type="Proteomes" id="UP000596902"/>
    </source>
</evidence>
<dbReference type="InterPro" id="IPR033433">
    <property type="entry name" value="GtaA_N"/>
</dbReference>